<name>X1RD69_9ZZZZ</name>
<protein>
    <submittedName>
        <fullName evidence="1">Uncharacterized protein</fullName>
    </submittedName>
</protein>
<reference evidence="1" key="1">
    <citation type="journal article" date="2014" name="Front. Microbiol.">
        <title>High frequency of phylogenetically diverse reductive dehalogenase-homologous genes in deep subseafloor sedimentary metagenomes.</title>
        <authorList>
            <person name="Kawai M."/>
            <person name="Futagami T."/>
            <person name="Toyoda A."/>
            <person name="Takaki Y."/>
            <person name="Nishi S."/>
            <person name="Hori S."/>
            <person name="Arai W."/>
            <person name="Tsubouchi T."/>
            <person name="Morono Y."/>
            <person name="Uchiyama I."/>
            <person name="Ito T."/>
            <person name="Fujiyama A."/>
            <person name="Inagaki F."/>
            <person name="Takami H."/>
        </authorList>
    </citation>
    <scope>NUCLEOTIDE SEQUENCE</scope>
    <source>
        <strain evidence="1">Expedition CK06-06</strain>
    </source>
</reference>
<dbReference type="EMBL" id="BARW01009296">
    <property type="protein sequence ID" value="GAI78697.1"/>
    <property type="molecule type" value="Genomic_DNA"/>
</dbReference>
<feature type="non-terminal residue" evidence="1">
    <location>
        <position position="1"/>
    </location>
</feature>
<evidence type="ECO:0000313" key="1">
    <source>
        <dbReference type="EMBL" id="GAI78697.1"/>
    </source>
</evidence>
<accession>X1RD69</accession>
<sequence>KKKRPANDIEFDFELWSWHGIDDDIKDKWAKIFPNVEIEIELNKMRVYFKKHPGHEKIIEEKFYNNYAIYIFDWLARAERYIKEEKNGGT</sequence>
<proteinExistence type="predicted"/>
<comment type="caution">
    <text evidence="1">The sequence shown here is derived from an EMBL/GenBank/DDBJ whole genome shotgun (WGS) entry which is preliminary data.</text>
</comment>
<gene>
    <name evidence="1" type="ORF">S12H4_18749</name>
</gene>
<dbReference type="AlphaFoldDB" id="X1RD69"/>
<organism evidence="1">
    <name type="scientific">marine sediment metagenome</name>
    <dbReference type="NCBI Taxonomy" id="412755"/>
    <lineage>
        <taxon>unclassified sequences</taxon>
        <taxon>metagenomes</taxon>
        <taxon>ecological metagenomes</taxon>
    </lineage>
</organism>